<gene>
    <name evidence="2" type="ORF">SAMN05444169_7399</name>
</gene>
<evidence type="ECO:0000313" key="3">
    <source>
        <dbReference type="Proteomes" id="UP000190675"/>
    </source>
</evidence>
<evidence type="ECO:0000313" key="2">
    <source>
        <dbReference type="EMBL" id="SHH42454.1"/>
    </source>
</evidence>
<feature type="region of interest" description="Disordered" evidence="1">
    <location>
        <begin position="68"/>
        <end position="95"/>
    </location>
</feature>
<dbReference type="EMBL" id="LT670818">
    <property type="protein sequence ID" value="SHH42454.1"/>
    <property type="molecule type" value="Genomic_DNA"/>
</dbReference>
<protein>
    <submittedName>
        <fullName evidence="2">Uncharacterized protein</fullName>
    </submittedName>
</protein>
<evidence type="ECO:0000256" key="1">
    <source>
        <dbReference type="SAM" id="MobiDB-lite"/>
    </source>
</evidence>
<accession>A0A1M5SVA4</accession>
<sequence length="95" mass="10374">MRMVSPSNDTSAISILRLALDDVSTDHRFFVRQSMSACQVAGYILALVQQGERDLDLLKASAFKKFSGAQPVPLSSSDSFPTATSDTGRRSEMMQ</sequence>
<name>A0A1M5SVA4_9BRAD</name>
<dbReference type="AlphaFoldDB" id="A0A1M5SVA4"/>
<feature type="compositionally biased region" description="Polar residues" evidence="1">
    <location>
        <begin position="73"/>
        <end position="86"/>
    </location>
</feature>
<reference evidence="2 3" key="1">
    <citation type="submission" date="2016-11" db="EMBL/GenBank/DDBJ databases">
        <authorList>
            <person name="Jaros S."/>
            <person name="Januszkiewicz K."/>
            <person name="Wedrychowicz H."/>
        </authorList>
    </citation>
    <scope>NUCLEOTIDE SEQUENCE [LARGE SCALE GENOMIC DNA]</scope>
    <source>
        <strain evidence="2 3">GAS242</strain>
    </source>
</reference>
<dbReference type="Proteomes" id="UP000190675">
    <property type="component" value="Chromosome I"/>
</dbReference>
<organism evidence="2 3">
    <name type="scientific">Bradyrhizobium erythrophlei</name>
    <dbReference type="NCBI Taxonomy" id="1437360"/>
    <lineage>
        <taxon>Bacteria</taxon>
        <taxon>Pseudomonadati</taxon>
        <taxon>Pseudomonadota</taxon>
        <taxon>Alphaproteobacteria</taxon>
        <taxon>Hyphomicrobiales</taxon>
        <taxon>Nitrobacteraceae</taxon>
        <taxon>Bradyrhizobium</taxon>
    </lineage>
</organism>
<proteinExistence type="predicted"/>